<dbReference type="Pfam" id="PF01774">
    <property type="entry name" value="UreD"/>
    <property type="match status" value="1"/>
</dbReference>
<keyword evidence="2" id="KW-0996">Nickel insertion</keyword>
<evidence type="ECO:0000313" key="4">
    <source>
        <dbReference type="Proteomes" id="UP000578112"/>
    </source>
</evidence>
<keyword evidence="1 2" id="KW-0143">Chaperone</keyword>
<dbReference type="InterPro" id="IPR002669">
    <property type="entry name" value="UreD"/>
</dbReference>
<keyword evidence="4" id="KW-1185">Reference proteome</keyword>
<reference evidence="3 4" key="1">
    <citation type="submission" date="2020-08" db="EMBL/GenBank/DDBJ databases">
        <title>Sequencing the genomes of 1000 actinobacteria strains.</title>
        <authorList>
            <person name="Klenk H.-P."/>
        </authorList>
    </citation>
    <scope>NUCLEOTIDE SEQUENCE [LARGE SCALE GENOMIC DNA]</scope>
    <source>
        <strain evidence="3 4">DSM 43149</strain>
    </source>
</reference>
<comment type="caution">
    <text evidence="3">The sequence shown here is derived from an EMBL/GenBank/DDBJ whole genome shotgun (WGS) entry which is preliminary data.</text>
</comment>
<comment type="similarity">
    <text evidence="2">Belongs to the UreD family.</text>
</comment>
<comment type="subcellular location">
    <subcellularLocation>
        <location evidence="2">Cytoplasm</location>
    </subcellularLocation>
</comment>
<dbReference type="Proteomes" id="UP000578112">
    <property type="component" value="Unassembled WGS sequence"/>
</dbReference>
<organism evidence="3 4">
    <name type="scientific">Actinoplanes digitatis</name>
    <dbReference type="NCBI Taxonomy" id="1868"/>
    <lineage>
        <taxon>Bacteria</taxon>
        <taxon>Bacillati</taxon>
        <taxon>Actinomycetota</taxon>
        <taxon>Actinomycetes</taxon>
        <taxon>Micromonosporales</taxon>
        <taxon>Micromonosporaceae</taxon>
        <taxon>Actinoplanes</taxon>
    </lineage>
</organism>
<gene>
    <name evidence="2" type="primary">ureD</name>
    <name evidence="3" type="ORF">BJ971_001784</name>
</gene>
<proteinExistence type="inferred from homology"/>
<dbReference type="RefSeq" id="WP_184991504.1">
    <property type="nucleotide sequence ID" value="NZ_BOMK01000014.1"/>
</dbReference>
<dbReference type="GO" id="GO:0005737">
    <property type="term" value="C:cytoplasm"/>
    <property type="evidence" value="ECO:0007669"/>
    <property type="project" value="UniProtKB-SubCell"/>
</dbReference>
<dbReference type="HAMAP" id="MF_01384">
    <property type="entry name" value="UreD"/>
    <property type="match status" value="1"/>
</dbReference>
<comment type="subunit">
    <text evidence="2">UreD, UreF and UreG form a complex that acts as a GTP-hydrolysis-dependent molecular chaperone, activating the urease apoprotein by helping to assemble the nickel containing metallocenter of UreC. The UreE protein probably delivers the nickel.</text>
</comment>
<dbReference type="AlphaFoldDB" id="A0A7W7MNN8"/>
<name>A0A7W7MNN8_9ACTN</name>
<dbReference type="GO" id="GO:0016151">
    <property type="term" value="F:nickel cation binding"/>
    <property type="evidence" value="ECO:0007669"/>
    <property type="project" value="UniProtKB-UniRule"/>
</dbReference>
<comment type="function">
    <text evidence="2">Required for maturation of urease via the functional incorporation of the urease nickel metallocenter.</text>
</comment>
<accession>A0A7W7MNN8</accession>
<protein>
    <recommendedName>
        <fullName evidence="2">Urease accessory protein UreD</fullName>
    </recommendedName>
</protein>
<dbReference type="EMBL" id="JACHNH010000001">
    <property type="protein sequence ID" value="MBB4761228.1"/>
    <property type="molecule type" value="Genomic_DNA"/>
</dbReference>
<keyword evidence="2" id="KW-0963">Cytoplasm</keyword>
<sequence>MRARARIVAEADGRGGTRLAVLRGEAPLLPRRTGTPAGGEVTVHIVGGAAGPLCGDDLRLDVEVGPGARLAVRSVAAQLALPGRPGAPPSRLEIRASVAAGATLRWLPEPLIAASGCDHVAVTLVEVAAGGSLLWRDDLVCGRHDEPSGDVRTDVTVRYDGRTLYRHELSVGPGAPGWSGGAVLGGGRAVGSVILAGPGAAGPGALDGDGDGPGGPATAGSTVLGGCAVLMPLAGPGMLAGAVGTDIREVRAALDPLCVRRDQAATATAIGTP</sequence>
<evidence type="ECO:0000313" key="3">
    <source>
        <dbReference type="EMBL" id="MBB4761228.1"/>
    </source>
</evidence>
<evidence type="ECO:0000256" key="2">
    <source>
        <dbReference type="HAMAP-Rule" id="MF_01384"/>
    </source>
</evidence>
<evidence type="ECO:0000256" key="1">
    <source>
        <dbReference type="ARBA" id="ARBA00023186"/>
    </source>
</evidence>